<dbReference type="AlphaFoldDB" id="A0A8H3TN06"/>
<reference evidence="3" key="1">
    <citation type="submission" date="2020-07" db="EMBL/GenBank/DDBJ databases">
        <title>Draft Genome Sequence of a Deep-Sea Yeast, Naganishia (Cryptococcus) liquefaciens strain N6.</title>
        <authorList>
            <person name="Han Y.W."/>
            <person name="Kajitani R."/>
            <person name="Morimoto H."/>
            <person name="Parhat M."/>
            <person name="Tsubouchi H."/>
            <person name="Bakenova O."/>
            <person name="Ogata M."/>
            <person name="Argunhan B."/>
            <person name="Aoki R."/>
            <person name="Kajiwara S."/>
            <person name="Itoh T."/>
            <person name="Iwasaki H."/>
        </authorList>
    </citation>
    <scope>NUCLEOTIDE SEQUENCE</scope>
    <source>
        <strain evidence="3">N6</strain>
    </source>
</reference>
<dbReference type="Pfam" id="PF05018">
    <property type="entry name" value="CFA20_dom"/>
    <property type="match status" value="1"/>
</dbReference>
<organism evidence="3 4">
    <name type="scientific">Naganishia liquefaciens</name>
    <dbReference type="NCBI Taxonomy" id="104408"/>
    <lineage>
        <taxon>Eukaryota</taxon>
        <taxon>Fungi</taxon>
        <taxon>Dikarya</taxon>
        <taxon>Basidiomycota</taxon>
        <taxon>Agaricomycotina</taxon>
        <taxon>Tremellomycetes</taxon>
        <taxon>Filobasidiales</taxon>
        <taxon>Filobasidiaceae</taxon>
        <taxon>Naganishia</taxon>
    </lineage>
</organism>
<keyword evidence="4" id="KW-1185">Reference proteome</keyword>
<proteinExistence type="predicted"/>
<dbReference type="EMBL" id="BLZA01000007">
    <property type="protein sequence ID" value="GHJ84107.1"/>
    <property type="molecule type" value="Genomic_DNA"/>
</dbReference>
<dbReference type="OrthoDB" id="7486196at2759"/>
<feature type="domain" description="CFA20" evidence="2">
    <location>
        <begin position="89"/>
        <end position="204"/>
    </location>
</feature>
<dbReference type="Proteomes" id="UP000620104">
    <property type="component" value="Unassembled WGS sequence"/>
</dbReference>
<evidence type="ECO:0000259" key="2">
    <source>
        <dbReference type="Pfam" id="PF05018"/>
    </source>
</evidence>
<dbReference type="InterPro" id="IPR040441">
    <property type="entry name" value="CFA20/CFAP20DC"/>
</dbReference>
<name>A0A8H3TN06_9TREE</name>
<evidence type="ECO:0000313" key="3">
    <source>
        <dbReference type="EMBL" id="GHJ84107.1"/>
    </source>
</evidence>
<evidence type="ECO:0000313" key="4">
    <source>
        <dbReference type="Proteomes" id="UP000620104"/>
    </source>
</evidence>
<comment type="caution">
    <text evidence="3">The sequence shown here is derived from an EMBL/GenBank/DDBJ whole genome shotgun (WGS) entry which is preliminary data.</text>
</comment>
<feature type="region of interest" description="Disordered" evidence="1">
    <location>
        <begin position="216"/>
        <end position="235"/>
    </location>
</feature>
<sequence length="282" mass="30079">MPLFTHTAIPPLVSLLNASSCPALTPLWTHTTDPTLPEDSAVCLVQDDAPHGGAYVPSTGYEAATAAAAEQIPSTVHLIPKRPADIGSLAQPVVHIQSPSIHRTYIQAGAPSPDARSLGIDLAFLGLQIRPLGERPFAAEVGVVDSAGHHGRIRISSFQTTPTLHYSPTRPPILHLPLRLPTPDKTSLTPWLSLVLHLPTLTRHFSSLPPTASSAAAAAAAPATPQPQPQPQPLPRSYASVTYIRVYASCRVKRIWMSARGTAVEQGGEGVVDEWGMYARRL</sequence>
<protein>
    <recommendedName>
        <fullName evidence="2">CFA20 domain-containing protein</fullName>
    </recommendedName>
</protein>
<accession>A0A8H3TN06</accession>
<feature type="compositionally biased region" description="Pro residues" evidence="1">
    <location>
        <begin position="224"/>
        <end position="234"/>
    </location>
</feature>
<dbReference type="InterPro" id="IPR007714">
    <property type="entry name" value="CFA20_dom"/>
</dbReference>
<dbReference type="PANTHER" id="PTHR12458">
    <property type="entry name" value="ORF PROTEIN"/>
    <property type="match status" value="1"/>
</dbReference>
<evidence type="ECO:0000256" key="1">
    <source>
        <dbReference type="SAM" id="MobiDB-lite"/>
    </source>
</evidence>
<gene>
    <name evidence="3" type="ORF">NliqN6_0509</name>
</gene>